<dbReference type="AlphaFoldDB" id="A0A8J8NSQ7"/>
<dbReference type="Proteomes" id="UP000785679">
    <property type="component" value="Unassembled WGS sequence"/>
</dbReference>
<dbReference type="GO" id="GO:0003677">
    <property type="term" value="F:DNA binding"/>
    <property type="evidence" value="ECO:0007669"/>
    <property type="project" value="UniProtKB-KW"/>
</dbReference>
<keyword evidence="4" id="KW-0804">Transcription</keyword>
<evidence type="ECO:0000256" key="5">
    <source>
        <dbReference type="ARBA" id="ARBA00023242"/>
    </source>
</evidence>
<evidence type="ECO:0000256" key="2">
    <source>
        <dbReference type="ARBA" id="ARBA00023015"/>
    </source>
</evidence>
<comment type="subcellular location">
    <subcellularLocation>
        <location evidence="1">Nucleus</location>
    </subcellularLocation>
</comment>
<dbReference type="SUPFAM" id="SSF54171">
    <property type="entry name" value="DNA-binding domain"/>
    <property type="match status" value="1"/>
</dbReference>
<evidence type="ECO:0000256" key="4">
    <source>
        <dbReference type="ARBA" id="ARBA00023163"/>
    </source>
</evidence>
<name>A0A8J8NSQ7_HALGN</name>
<evidence type="ECO:0000313" key="8">
    <source>
        <dbReference type="EMBL" id="TNV81277.1"/>
    </source>
</evidence>
<dbReference type="InterPro" id="IPR036955">
    <property type="entry name" value="AP2/ERF_dom_sf"/>
</dbReference>
<protein>
    <recommendedName>
        <fullName evidence="7">AP2/ERF domain-containing protein</fullName>
    </recommendedName>
</protein>
<dbReference type="Gene3D" id="3.30.730.10">
    <property type="entry name" value="AP2/ERF domain"/>
    <property type="match status" value="1"/>
</dbReference>
<organism evidence="8 9">
    <name type="scientific">Halteria grandinella</name>
    <dbReference type="NCBI Taxonomy" id="5974"/>
    <lineage>
        <taxon>Eukaryota</taxon>
        <taxon>Sar</taxon>
        <taxon>Alveolata</taxon>
        <taxon>Ciliophora</taxon>
        <taxon>Intramacronucleata</taxon>
        <taxon>Spirotrichea</taxon>
        <taxon>Stichotrichia</taxon>
        <taxon>Sporadotrichida</taxon>
        <taxon>Halteriidae</taxon>
        <taxon>Halteria</taxon>
    </lineage>
</organism>
<evidence type="ECO:0000259" key="7">
    <source>
        <dbReference type="PROSITE" id="PS51032"/>
    </source>
</evidence>
<dbReference type="GO" id="GO:0003700">
    <property type="term" value="F:DNA-binding transcription factor activity"/>
    <property type="evidence" value="ECO:0007669"/>
    <property type="project" value="InterPro"/>
</dbReference>
<sequence>MNHFNPSIAAALYQFQAAQHQQRPQQFAYQLNQHPRVILSSVRGPDQPMIIQDQKNSAQIQTSRGHIQSAHHRSEFLFREQQIKIEVEIDTVNNTKTTLIGNTTAHGLFTDTQNSSINQPTHLQLAMMKDGNLFDRCHSVPNKEQLDDFQALINKRLDGKEAGRYPQENNGLFQQEARPHQIIPPQHLRIPGDGNMGVPNTMRPGFIKFNSESSTPSSDQKIQYFKQHPNMIMFSNEDNSHEPNLGHSHQFQHLNTGATQIGFAASSFIPNNPRNLAANFPFGHTVFNQHQSLVSGQSTANQMVCFDRNSEKYLLSRQQEEAWFSPSQQRKRRRLAQFLDSRQSQDIIIKSFNKKPKCSTLQSHVDSEAFRGSRYRGISKNGRNSWQVLVMVNRNKKYVGAIYDELKAARIYDQIAIQYQGIAAKTNFAYTKAEIIDILKMKPVLMGGGEDSQHQDHLSVPQSLALHIE</sequence>
<dbReference type="EMBL" id="RRYP01006340">
    <property type="protein sequence ID" value="TNV81277.1"/>
    <property type="molecule type" value="Genomic_DNA"/>
</dbReference>
<keyword evidence="5" id="KW-0539">Nucleus</keyword>
<dbReference type="InterPro" id="IPR001471">
    <property type="entry name" value="AP2/ERF_dom"/>
</dbReference>
<gene>
    <name evidence="8" type="ORF">FGO68_gene5971</name>
</gene>
<proteinExistence type="predicted"/>
<dbReference type="GO" id="GO:0005634">
    <property type="term" value="C:nucleus"/>
    <property type="evidence" value="ECO:0007669"/>
    <property type="project" value="UniProtKB-SubCell"/>
</dbReference>
<evidence type="ECO:0000256" key="3">
    <source>
        <dbReference type="ARBA" id="ARBA00023125"/>
    </source>
</evidence>
<keyword evidence="2" id="KW-0805">Transcription regulation</keyword>
<feature type="region of interest" description="Disordered" evidence="6">
    <location>
        <begin position="450"/>
        <end position="469"/>
    </location>
</feature>
<keyword evidence="3" id="KW-0238">DNA-binding</keyword>
<comment type="caution">
    <text evidence="8">The sequence shown here is derived from an EMBL/GenBank/DDBJ whole genome shotgun (WGS) entry which is preliminary data.</text>
</comment>
<feature type="domain" description="AP2/ERF" evidence="7">
    <location>
        <begin position="374"/>
        <end position="429"/>
    </location>
</feature>
<accession>A0A8J8NSQ7</accession>
<evidence type="ECO:0000256" key="1">
    <source>
        <dbReference type="ARBA" id="ARBA00004123"/>
    </source>
</evidence>
<evidence type="ECO:0000313" key="9">
    <source>
        <dbReference type="Proteomes" id="UP000785679"/>
    </source>
</evidence>
<evidence type="ECO:0000256" key="6">
    <source>
        <dbReference type="SAM" id="MobiDB-lite"/>
    </source>
</evidence>
<reference evidence="8" key="1">
    <citation type="submission" date="2019-06" db="EMBL/GenBank/DDBJ databases">
        <authorList>
            <person name="Zheng W."/>
        </authorList>
    </citation>
    <scope>NUCLEOTIDE SEQUENCE</scope>
    <source>
        <strain evidence="8">QDHG01</strain>
    </source>
</reference>
<dbReference type="PROSITE" id="PS51032">
    <property type="entry name" value="AP2_ERF"/>
    <property type="match status" value="1"/>
</dbReference>
<keyword evidence="9" id="KW-1185">Reference proteome</keyword>
<dbReference type="InterPro" id="IPR016177">
    <property type="entry name" value="DNA-bd_dom_sf"/>
</dbReference>